<sequence length="129" mass="13967">MTMNSTFYLPILIENPIPLVAASLLFPIPNRKTPSQTPSPISLSLNPQLLPPPPSILNCLIDIEVVAEHSQQRPLVDPHPEPPSSFPTATSVSTSSRRPTASSPRSTTTTTIYTAFLRSVLIVAVRGRT</sequence>
<evidence type="ECO:0000313" key="2">
    <source>
        <dbReference type="EMBL" id="KAG5523336.1"/>
    </source>
</evidence>
<proteinExistence type="predicted"/>
<gene>
    <name evidence="2" type="ORF">RHGRI_035228</name>
</gene>
<feature type="compositionally biased region" description="Basic and acidic residues" evidence="1">
    <location>
        <begin position="71"/>
        <end position="80"/>
    </location>
</feature>
<keyword evidence="3" id="KW-1185">Reference proteome</keyword>
<organism evidence="2 3">
    <name type="scientific">Rhododendron griersonianum</name>
    <dbReference type="NCBI Taxonomy" id="479676"/>
    <lineage>
        <taxon>Eukaryota</taxon>
        <taxon>Viridiplantae</taxon>
        <taxon>Streptophyta</taxon>
        <taxon>Embryophyta</taxon>
        <taxon>Tracheophyta</taxon>
        <taxon>Spermatophyta</taxon>
        <taxon>Magnoliopsida</taxon>
        <taxon>eudicotyledons</taxon>
        <taxon>Gunneridae</taxon>
        <taxon>Pentapetalae</taxon>
        <taxon>asterids</taxon>
        <taxon>Ericales</taxon>
        <taxon>Ericaceae</taxon>
        <taxon>Ericoideae</taxon>
        <taxon>Rhodoreae</taxon>
        <taxon>Rhododendron</taxon>
    </lineage>
</organism>
<dbReference type="EMBL" id="JACTNZ010000012">
    <property type="protein sequence ID" value="KAG5523336.1"/>
    <property type="molecule type" value="Genomic_DNA"/>
</dbReference>
<protein>
    <submittedName>
        <fullName evidence="2">Uncharacterized protein</fullName>
    </submittedName>
</protein>
<dbReference type="AlphaFoldDB" id="A0AAV6I447"/>
<comment type="caution">
    <text evidence="2">The sequence shown here is derived from an EMBL/GenBank/DDBJ whole genome shotgun (WGS) entry which is preliminary data.</text>
</comment>
<feature type="compositionally biased region" description="Low complexity" evidence="1">
    <location>
        <begin position="87"/>
        <end position="107"/>
    </location>
</feature>
<evidence type="ECO:0000256" key="1">
    <source>
        <dbReference type="SAM" id="MobiDB-lite"/>
    </source>
</evidence>
<name>A0AAV6I447_9ERIC</name>
<accession>A0AAV6I447</accession>
<reference evidence="2" key="1">
    <citation type="submission" date="2020-08" db="EMBL/GenBank/DDBJ databases">
        <title>Plant Genome Project.</title>
        <authorList>
            <person name="Zhang R.-G."/>
        </authorList>
    </citation>
    <scope>NUCLEOTIDE SEQUENCE</scope>
    <source>
        <strain evidence="2">WSP0</strain>
        <tissue evidence="2">Leaf</tissue>
    </source>
</reference>
<dbReference type="Proteomes" id="UP000823749">
    <property type="component" value="Chromosome 12"/>
</dbReference>
<evidence type="ECO:0000313" key="3">
    <source>
        <dbReference type="Proteomes" id="UP000823749"/>
    </source>
</evidence>
<feature type="region of interest" description="Disordered" evidence="1">
    <location>
        <begin position="71"/>
        <end position="107"/>
    </location>
</feature>